<comment type="caution">
    <text evidence="1">The sequence shown here is derived from an EMBL/GenBank/DDBJ whole genome shotgun (WGS) entry which is preliminary data.</text>
</comment>
<dbReference type="PANTHER" id="PTHR42110:SF1">
    <property type="entry name" value="L-ASPARAGINASE, PUTATIVE (AFU_ORTHOLOGUE AFUA_3G11890)-RELATED"/>
    <property type="match status" value="1"/>
</dbReference>
<evidence type="ECO:0000313" key="2">
    <source>
        <dbReference type="Proteomes" id="UP000539372"/>
    </source>
</evidence>
<dbReference type="Proteomes" id="UP000539372">
    <property type="component" value="Unassembled WGS sequence"/>
</dbReference>
<proteinExistence type="predicted"/>
<dbReference type="Pfam" id="PF06089">
    <property type="entry name" value="Asparaginase_II"/>
    <property type="match status" value="1"/>
</dbReference>
<evidence type="ECO:0000313" key="1">
    <source>
        <dbReference type="EMBL" id="NMM45181.1"/>
    </source>
</evidence>
<accession>A0A7Y0E2D3</accession>
<keyword evidence="2" id="KW-1185">Reference proteome</keyword>
<name>A0A7Y0E2D3_9PROT</name>
<gene>
    <name evidence="1" type="ORF">HH303_11870</name>
</gene>
<dbReference type="InterPro" id="IPR010349">
    <property type="entry name" value="Asparaginase_II"/>
</dbReference>
<reference evidence="1 2" key="1">
    <citation type="submission" date="2020-04" db="EMBL/GenBank/DDBJ databases">
        <title>Rhodospirillaceae bacterium KN72 isolated from deep sea.</title>
        <authorList>
            <person name="Zhang D.-C."/>
        </authorList>
    </citation>
    <scope>NUCLEOTIDE SEQUENCE [LARGE SCALE GENOMIC DNA]</scope>
    <source>
        <strain evidence="1 2">KN72</strain>
    </source>
</reference>
<dbReference type="EMBL" id="JABBNT010000003">
    <property type="protein sequence ID" value="NMM45181.1"/>
    <property type="molecule type" value="Genomic_DNA"/>
</dbReference>
<protein>
    <submittedName>
        <fullName evidence="1">Asparaginase</fullName>
    </submittedName>
</protein>
<dbReference type="PANTHER" id="PTHR42110">
    <property type="entry name" value="L-ASPARAGINASE, PUTATIVE (AFU_ORTHOLOGUE AFUA_3G11890)-RELATED"/>
    <property type="match status" value="1"/>
</dbReference>
<dbReference type="AlphaFoldDB" id="A0A7Y0E2D3"/>
<sequence length="349" mass="37150">MSQDAISLSSSGDAANPLTVEVTRNGVVESRHRGYAAIVDFTGKVQESWGDIKRPTFPRSAIKAVQALPMVESGAAEAAGFTDAEVALACSSHNGEVGHTETTLSMLTKLGLTEADLECGSHWPYREEDAHRMARAGEEPNQLHNNCSGKHAGMLALAKHLGVPTKGYVNQTHAVQQRIVGAMEQLCAVDLSDVAPGIDGCSAPNWPIPLENLAYGFARIAEPKDLPEARAKAIERIKASVFANPFMVAGTGRFCTEVMKILGDKAFIKTGAEGVFCASLPAYGLGVALKCDDGATRGSETMMAALLRQIGVIDEDQMAAMGPWLNPSLKNRADRVVGDIRAAKSWISF</sequence>
<organism evidence="1 2">
    <name type="scientific">Pacificispira spongiicola</name>
    <dbReference type="NCBI Taxonomy" id="2729598"/>
    <lineage>
        <taxon>Bacteria</taxon>
        <taxon>Pseudomonadati</taxon>
        <taxon>Pseudomonadota</taxon>
        <taxon>Alphaproteobacteria</taxon>
        <taxon>Rhodospirillales</taxon>
        <taxon>Rhodospirillaceae</taxon>
        <taxon>Pacificispira</taxon>
    </lineage>
</organism>
<dbReference type="RefSeq" id="WP_169625541.1">
    <property type="nucleotide sequence ID" value="NZ_JABBNT010000003.1"/>
</dbReference>